<reference evidence="3 4" key="1">
    <citation type="journal article" date="2024" name="Commun. Biol.">
        <title>Comparative genomic analysis of thermophilic fungi reveals convergent evolutionary adaptations and gene losses.</title>
        <authorList>
            <person name="Steindorff A.S."/>
            <person name="Aguilar-Pontes M.V."/>
            <person name="Robinson A.J."/>
            <person name="Andreopoulos B."/>
            <person name="LaButti K."/>
            <person name="Kuo A."/>
            <person name="Mondo S."/>
            <person name="Riley R."/>
            <person name="Otillar R."/>
            <person name="Haridas S."/>
            <person name="Lipzen A."/>
            <person name="Grimwood J."/>
            <person name="Schmutz J."/>
            <person name="Clum A."/>
            <person name="Reid I.D."/>
            <person name="Moisan M.C."/>
            <person name="Butler G."/>
            <person name="Nguyen T.T.M."/>
            <person name="Dewar K."/>
            <person name="Conant G."/>
            <person name="Drula E."/>
            <person name="Henrissat B."/>
            <person name="Hansel C."/>
            <person name="Singer S."/>
            <person name="Hutchinson M.I."/>
            <person name="de Vries R.P."/>
            <person name="Natvig D.O."/>
            <person name="Powell A.J."/>
            <person name="Tsang A."/>
            <person name="Grigoriev I.V."/>
        </authorList>
    </citation>
    <scope>NUCLEOTIDE SEQUENCE [LARGE SCALE GENOMIC DNA]</scope>
    <source>
        <strain evidence="3 4">ATCC 24622</strain>
    </source>
</reference>
<feature type="region of interest" description="Disordered" evidence="1">
    <location>
        <begin position="21"/>
        <end position="47"/>
    </location>
</feature>
<dbReference type="InterPro" id="IPR036047">
    <property type="entry name" value="F-box-like_dom_sf"/>
</dbReference>
<dbReference type="Proteomes" id="UP001586593">
    <property type="component" value="Unassembled WGS sequence"/>
</dbReference>
<evidence type="ECO:0000313" key="3">
    <source>
        <dbReference type="EMBL" id="KAL1883852.1"/>
    </source>
</evidence>
<accession>A0ABR3Y7N8</accession>
<evidence type="ECO:0000313" key="4">
    <source>
        <dbReference type="Proteomes" id="UP001586593"/>
    </source>
</evidence>
<organism evidence="3 4">
    <name type="scientific">Phialemonium thermophilum</name>
    <dbReference type="NCBI Taxonomy" id="223376"/>
    <lineage>
        <taxon>Eukaryota</taxon>
        <taxon>Fungi</taxon>
        <taxon>Dikarya</taxon>
        <taxon>Ascomycota</taxon>
        <taxon>Pezizomycotina</taxon>
        <taxon>Sordariomycetes</taxon>
        <taxon>Sordariomycetidae</taxon>
        <taxon>Cephalothecales</taxon>
        <taxon>Cephalothecaceae</taxon>
        <taxon>Phialemonium</taxon>
    </lineage>
</organism>
<dbReference type="PROSITE" id="PS50181">
    <property type="entry name" value="FBOX"/>
    <property type="match status" value="1"/>
</dbReference>
<dbReference type="InterPro" id="IPR001810">
    <property type="entry name" value="F-box_dom"/>
</dbReference>
<evidence type="ECO:0000259" key="2">
    <source>
        <dbReference type="PROSITE" id="PS50181"/>
    </source>
</evidence>
<name>A0ABR3Y7N8_9PEZI</name>
<gene>
    <name evidence="3" type="ORF">VTK73DRAFT_7640</name>
</gene>
<comment type="caution">
    <text evidence="3">The sequence shown here is derived from an EMBL/GenBank/DDBJ whole genome shotgun (WGS) entry which is preliminary data.</text>
</comment>
<dbReference type="Pfam" id="PF00646">
    <property type="entry name" value="F-box"/>
    <property type="match status" value="1"/>
</dbReference>
<proteinExistence type="predicted"/>
<keyword evidence="4" id="KW-1185">Reference proteome</keyword>
<feature type="region of interest" description="Disordered" evidence="1">
    <location>
        <begin position="391"/>
        <end position="413"/>
    </location>
</feature>
<feature type="domain" description="F-box" evidence="2">
    <location>
        <begin position="115"/>
        <end position="162"/>
    </location>
</feature>
<protein>
    <recommendedName>
        <fullName evidence="2">F-box domain-containing protein</fullName>
    </recommendedName>
</protein>
<feature type="compositionally biased region" description="Polar residues" evidence="1">
    <location>
        <begin position="401"/>
        <end position="413"/>
    </location>
</feature>
<dbReference type="SMART" id="SM00256">
    <property type="entry name" value="FBOX"/>
    <property type="match status" value="1"/>
</dbReference>
<dbReference type="SUPFAM" id="SSF81383">
    <property type="entry name" value="F-box domain"/>
    <property type="match status" value="1"/>
</dbReference>
<dbReference type="EMBL" id="JAZHXJ010000005">
    <property type="protein sequence ID" value="KAL1883852.1"/>
    <property type="molecule type" value="Genomic_DNA"/>
</dbReference>
<sequence>MDPLHITEFASNRYFEKLAQLRDASASQQGHAVEGPSSPPQPLPQSEFILPLRGSRTEEEERFVKPVDQKRHDKSRFLSFRSKILPSRASSVSSTEHIERRPSIAESTKQGLPFDELFLHLPNELQVQIIASLPLSDILNLRLASRSLHALVSLNEAPIVRYHLDHHIPAYAKRLYPIPQDTPLNFHYLCGIWHRLHVAAKLSYLMCEWITKEIFLRTTEEKRQVFAPQRERMRRRLIPLLFTVFHFFETYRDLHLKYIEEHGGYGLSKEPYTINPVEARIMNMYDDQTLLRVHQIFPLVISSFCRRLRPPSYVGRVEGALRGYLREKPPDEVHVAILCIGGLRQVERFWEVKGYNLRRAAVDAWYSSLVEPEVKKRRGLIGLGRKKSSATIGKQAAQDGMHSNRSSMDAGSLNRDAQSGNSLIFNTSLAAGMPMPALGKDHLRLLLADLPRLQQIWLTTAEAIILDRKIVERPTDIKRNAQVMLDLIREDGLDAEDEWWYGTSTAESVRPNLEAIEEDAFE</sequence>
<evidence type="ECO:0000256" key="1">
    <source>
        <dbReference type="SAM" id="MobiDB-lite"/>
    </source>
</evidence>